<dbReference type="Gene3D" id="3.50.50.60">
    <property type="entry name" value="FAD/NAD(P)-binding domain"/>
    <property type="match status" value="2"/>
</dbReference>
<dbReference type="AlphaFoldDB" id="A0A1L9P957"/>
<evidence type="ECO:0000256" key="2">
    <source>
        <dbReference type="ARBA" id="ARBA00022827"/>
    </source>
</evidence>
<evidence type="ECO:0000313" key="6">
    <source>
        <dbReference type="Proteomes" id="UP000184073"/>
    </source>
</evidence>
<keyword evidence="6" id="KW-1185">Reference proteome</keyword>
<dbReference type="GeneID" id="63733737"/>
<evidence type="ECO:0000313" key="5">
    <source>
        <dbReference type="EMBL" id="OJI98028.1"/>
    </source>
</evidence>
<reference evidence="6" key="1">
    <citation type="journal article" date="2017" name="Genome Biol.">
        <title>Comparative genomics reveals high biological diversity and specific adaptations in the industrially and medically important fungal genus Aspergillus.</title>
        <authorList>
            <person name="de Vries R.P."/>
            <person name="Riley R."/>
            <person name="Wiebenga A."/>
            <person name="Aguilar-Osorio G."/>
            <person name="Amillis S."/>
            <person name="Uchima C.A."/>
            <person name="Anderluh G."/>
            <person name="Asadollahi M."/>
            <person name="Askin M."/>
            <person name="Barry K."/>
            <person name="Battaglia E."/>
            <person name="Bayram O."/>
            <person name="Benocci T."/>
            <person name="Braus-Stromeyer S.A."/>
            <person name="Caldana C."/>
            <person name="Canovas D."/>
            <person name="Cerqueira G.C."/>
            <person name="Chen F."/>
            <person name="Chen W."/>
            <person name="Choi C."/>
            <person name="Clum A."/>
            <person name="Dos Santos R.A."/>
            <person name="Damasio A.R."/>
            <person name="Diallinas G."/>
            <person name="Emri T."/>
            <person name="Fekete E."/>
            <person name="Flipphi M."/>
            <person name="Freyberg S."/>
            <person name="Gallo A."/>
            <person name="Gournas C."/>
            <person name="Habgood R."/>
            <person name="Hainaut M."/>
            <person name="Harispe M.L."/>
            <person name="Henrissat B."/>
            <person name="Hilden K.S."/>
            <person name="Hope R."/>
            <person name="Hossain A."/>
            <person name="Karabika E."/>
            <person name="Karaffa L."/>
            <person name="Karanyi Z."/>
            <person name="Krasevec N."/>
            <person name="Kuo A."/>
            <person name="Kusch H."/>
            <person name="LaButti K."/>
            <person name="Lagendijk E.L."/>
            <person name="Lapidus A."/>
            <person name="Levasseur A."/>
            <person name="Lindquist E."/>
            <person name="Lipzen A."/>
            <person name="Logrieco A.F."/>
            <person name="MacCabe A."/>
            <person name="Maekelae M.R."/>
            <person name="Malavazi I."/>
            <person name="Melin P."/>
            <person name="Meyer V."/>
            <person name="Mielnichuk N."/>
            <person name="Miskei M."/>
            <person name="Molnar A.P."/>
            <person name="Mule G."/>
            <person name="Ngan C.Y."/>
            <person name="Orejas M."/>
            <person name="Orosz E."/>
            <person name="Ouedraogo J.P."/>
            <person name="Overkamp K.M."/>
            <person name="Park H.-S."/>
            <person name="Perrone G."/>
            <person name="Piumi F."/>
            <person name="Punt P.J."/>
            <person name="Ram A.F."/>
            <person name="Ramon A."/>
            <person name="Rauscher S."/>
            <person name="Record E."/>
            <person name="Riano-Pachon D.M."/>
            <person name="Robert V."/>
            <person name="Roehrig J."/>
            <person name="Ruller R."/>
            <person name="Salamov A."/>
            <person name="Salih N.S."/>
            <person name="Samson R.A."/>
            <person name="Sandor E."/>
            <person name="Sanguinetti M."/>
            <person name="Schuetze T."/>
            <person name="Sepcic K."/>
            <person name="Shelest E."/>
            <person name="Sherlock G."/>
            <person name="Sophianopoulou V."/>
            <person name="Squina F.M."/>
            <person name="Sun H."/>
            <person name="Susca A."/>
            <person name="Todd R.B."/>
            <person name="Tsang A."/>
            <person name="Unkles S.E."/>
            <person name="van de Wiele N."/>
            <person name="van Rossen-Uffink D."/>
            <person name="Oliveira J.V."/>
            <person name="Vesth T.C."/>
            <person name="Visser J."/>
            <person name="Yu J.-H."/>
            <person name="Zhou M."/>
            <person name="Andersen M.R."/>
            <person name="Archer D.B."/>
            <person name="Baker S.E."/>
            <person name="Benoit I."/>
            <person name="Brakhage A.A."/>
            <person name="Braus G.H."/>
            <person name="Fischer R."/>
            <person name="Frisvad J.C."/>
            <person name="Goldman G.H."/>
            <person name="Houbraken J."/>
            <person name="Oakley B."/>
            <person name="Pocsi I."/>
            <person name="Scazzocchio C."/>
            <person name="Seiboth B."/>
            <person name="vanKuyk P.A."/>
            <person name="Wortman J."/>
            <person name="Dyer P.S."/>
            <person name="Grigoriev I.V."/>
        </authorList>
    </citation>
    <scope>NUCLEOTIDE SEQUENCE [LARGE SCALE GENOMIC DNA]</scope>
    <source>
        <strain evidence="6">CBS 583.65</strain>
    </source>
</reference>
<name>A0A1L9P957_ASPVE</name>
<accession>A0A1L9P957</accession>
<keyword evidence="2" id="KW-0274">FAD</keyword>
<dbReference type="EMBL" id="KV878126">
    <property type="protein sequence ID" value="OJI98028.1"/>
    <property type="molecule type" value="Genomic_DNA"/>
</dbReference>
<dbReference type="Proteomes" id="UP000184073">
    <property type="component" value="Unassembled WGS sequence"/>
</dbReference>
<evidence type="ECO:0000256" key="1">
    <source>
        <dbReference type="ARBA" id="ARBA00022630"/>
    </source>
</evidence>
<gene>
    <name evidence="5" type="ORF">ASPVEDRAFT_880516</name>
</gene>
<dbReference type="STRING" id="1036611.A0A1L9P957"/>
<dbReference type="OrthoDB" id="66881at2759"/>
<protein>
    <submittedName>
        <fullName evidence="5">Uncharacterized protein</fullName>
    </submittedName>
</protein>
<dbReference type="RefSeq" id="XP_040663791.1">
    <property type="nucleotide sequence ID" value="XM_040818226.1"/>
</dbReference>
<sequence>MSDTESYLYRYSWDKEDLRTYPWQTRYLYQPEILKYLNHIVDRYGLRKLFQLGVIGNGSTGIQVMTALAPKVKRLISFQRSPQYSVPSGQGPVSKEYRDWLNKNYDSIYDDVWKSQHGHGISEVTRPTMSVSADERHPGL</sequence>
<dbReference type="SUPFAM" id="SSF51905">
    <property type="entry name" value="FAD/NAD(P)-binding domain"/>
    <property type="match status" value="1"/>
</dbReference>
<dbReference type="VEuPathDB" id="FungiDB:ASPVEDRAFT_880516"/>
<dbReference type="InterPro" id="IPR036188">
    <property type="entry name" value="FAD/NAD-bd_sf"/>
</dbReference>
<evidence type="ECO:0000256" key="4">
    <source>
        <dbReference type="ARBA" id="ARBA00023002"/>
    </source>
</evidence>
<dbReference type="InterPro" id="IPR050775">
    <property type="entry name" value="FAD-binding_Monooxygenases"/>
</dbReference>
<evidence type="ECO:0000256" key="3">
    <source>
        <dbReference type="ARBA" id="ARBA00022857"/>
    </source>
</evidence>
<keyword evidence="3" id="KW-0521">NADP</keyword>
<dbReference type="GO" id="GO:0016491">
    <property type="term" value="F:oxidoreductase activity"/>
    <property type="evidence" value="ECO:0007669"/>
    <property type="project" value="UniProtKB-KW"/>
</dbReference>
<dbReference type="PANTHER" id="PTHR43098:SF5">
    <property type="entry name" value="DUAL-FUNCTIONAL MONOOXYGENASE_METHYLTRANSFERASE PSOF"/>
    <property type="match status" value="1"/>
</dbReference>
<keyword evidence="1" id="KW-0285">Flavoprotein</keyword>
<keyword evidence="4" id="KW-0560">Oxidoreductase</keyword>
<organism evidence="5 6">
    <name type="scientific">Aspergillus versicolor CBS 583.65</name>
    <dbReference type="NCBI Taxonomy" id="1036611"/>
    <lineage>
        <taxon>Eukaryota</taxon>
        <taxon>Fungi</taxon>
        <taxon>Dikarya</taxon>
        <taxon>Ascomycota</taxon>
        <taxon>Pezizomycotina</taxon>
        <taxon>Eurotiomycetes</taxon>
        <taxon>Eurotiomycetidae</taxon>
        <taxon>Eurotiales</taxon>
        <taxon>Aspergillaceae</taxon>
        <taxon>Aspergillus</taxon>
        <taxon>Aspergillus subgen. Nidulantes</taxon>
    </lineage>
</organism>
<dbReference type="PANTHER" id="PTHR43098">
    <property type="entry name" value="L-ORNITHINE N(5)-MONOOXYGENASE-RELATED"/>
    <property type="match status" value="1"/>
</dbReference>
<proteinExistence type="predicted"/>